<dbReference type="GO" id="GO:0003700">
    <property type="term" value="F:DNA-binding transcription factor activity"/>
    <property type="evidence" value="ECO:0007669"/>
    <property type="project" value="InterPro"/>
</dbReference>
<accession>A0A133XM76</accession>
<evidence type="ECO:0000313" key="3">
    <source>
        <dbReference type="Proteomes" id="UP000070186"/>
    </source>
</evidence>
<dbReference type="InterPro" id="IPR036390">
    <property type="entry name" value="WH_DNA-bd_sf"/>
</dbReference>
<dbReference type="GO" id="GO:0006950">
    <property type="term" value="P:response to stress"/>
    <property type="evidence" value="ECO:0007669"/>
    <property type="project" value="TreeGrafter"/>
</dbReference>
<dbReference type="InterPro" id="IPR000835">
    <property type="entry name" value="HTH_MarR-typ"/>
</dbReference>
<dbReference type="PROSITE" id="PS50995">
    <property type="entry name" value="HTH_MARR_2"/>
    <property type="match status" value="1"/>
</dbReference>
<dbReference type="InterPro" id="IPR036388">
    <property type="entry name" value="WH-like_DNA-bd_sf"/>
</dbReference>
<dbReference type="InterPro" id="IPR039422">
    <property type="entry name" value="MarR/SlyA-like"/>
</dbReference>
<dbReference type="PANTHER" id="PTHR33164">
    <property type="entry name" value="TRANSCRIPTIONAL REGULATOR, MARR FAMILY"/>
    <property type="match status" value="1"/>
</dbReference>
<comment type="caution">
    <text evidence="2">The sequence shown here is derived from an EMBL/GenBank/DDBJ whole genome shotgun (WGS) entry which is preliminary data.</text>
</comment>
<dbReference type="SUPFAM" id="SSF46785">
    <property type="entry name" value="Winged helix' DNA-binding domain"/>
    <property type="match status" value="1"/>
</dbReference>
<evidence type="ECO:0000259" key="1">
    <source>
        <dbReference type="PROSITE" id="PS50995"/>
    </source>
</evidence>
<evidence type="ECO:0000313" key="2">
    <source>
        <dbReference type="EMBL" id="KXB32026.1"/>
    </source>
</evidence>
<dbReference type="Pfam" id="PF12802">
    <property type="entry name" value="MarR_2"/>
    <property type="match status" value="1"/>
</dbReference>
<dbReference type="Gene3D" id="1.10.10.10">
    <property type="entry name" value="Winged helix-like DNA-binding domain superfamily/Winged helix DNA-binding domain"/>
    <property type="match status" value="1"/>
</dbReference>
<dbReference type="SMART" id="SM00347">
    <property type="entry name" value="HTH_MARR"/>
    <property type="match status" value="1"/>
</dbReference>
<dbReference type="STRING" id="281362.AT959_02890"/>
<dbReference type="AlphaFoldDB" id="A0A133XM76"/>
<dbReference type="EMBL" id="LODL01000007">
    <property type="protein sequence ID" value="KXB32026.1"/>
    <property type="molecule type" value="Genomic_DNA"/>
</dbReference>
<protein>
    <submittedName>
        <fullName evidence="2">MarR family transcriptional regulator</fullName>
    </submittedName>
</protein>
<reference evidence="2 3" key="1">
    <citation type="submission" date="2015-12" db="EMBL/GenBank/DDBJ databases">
        <title>Nitrous oxide reduction kinetics distinguish bacteria harboring typical versus atypical NosZ.</title>
        <authorList>
            <person name="Yoon S."/>
            <person name="Nissen S."/>
            <person name="Park D."/>
            <person name="Sanford R.A."/>
            <person name="Loeffler F.E."/>
        </authorList>
    </citation>
    <scope>NUCLEOTIDE SEQUENCE [LARGE SCALE GENOMIC DNA]</scope>
    <source>
        <strain evidence="2 3">ATCC BAA-841</strain>
    </source>
</reference>
<keyword evidence="3" id="KW-1185">Reference proteome</keyword>
<dbReference type="PANTHER" id="PTHR33164:SF44">
    <property type="entry name" value="TRANSCRIPTIONAL REGULATORY PROTEIN"/>
    <property type="match status" value="1"/>
</dbReference>
<name>A0A133XM76_9RHOO</name>
<dbReference type="Proteomes" id="UP000070186">
    <property type="component" value="Unassembled WGS sequence"/>
</dbReference>
<sequence length="144" mass="15666">MIDQNDSRSLHAAAELFFFTYRAFTSRPDRLLAERGLGRVHHRILYFVGRHPQLAVNALLGILGVSKQALNAPLRQLVEMQLVAVEVAAHDRRVKQLSLTAAGQALEDELTGVQTQHLAAAFAAAGSEAAAGWQQAMQAILDQA</sequence>
<dbReference type="RefSeq" id="WP_066880390.1">
    <property type="nucleotide sequence ID" value="NZ_LODL01000007.1"/>
</dbReference>
<gene>
    <name evidence="2" type="ORF">AT959_02890</name>
</gene>
<organism evidence="2 3">
    <name type="scientific">Dechloromonas denitrificans</name>
    <dbReference type="NCBI Taxonomy" id="281362"/>
    <lineage>
        <taxon>Bacteria</taxon>
        <taxon>Pseudomonadati</taxon>
        <taxon>Pseudomonadota</taxon>
        <taxon>Betaproteobacteria</taxon>
        <taxon>Rhodocyclales</taxon>
        <taxon>Azonexaceae</taxon>
        <taxon>Dechloromonas</taxon>
    </lineage>
</organism>
<proteinExistence type="predicted"/>
<feature type="domain" description="HTH marR-type" evidence="1">
    <location>
        <begin position="13"/>
        <end position="144"/>
    </location>
</feature>